<dbReference type="STRING" id="983964.A0A2T3ZWC1"/>
<dbReference type="GeneID" id="36621981"/>
<dbReference type="AlphaFoldDB" id="A0A2T3ZWC1"/>
<feature type="chain" id="PRO_5015511543" description="SCP domain-containing protein" evidence="1">
    <location>
        <begin position="20"/>
        <end position="293"/>
    </location>
</feature>
<dbReference type="Proteomes" id="UP000241690">
    <property type="component" value="Unassembled WGS sequence"/>
</dbReference>
<name>A0A2T3ZWC1_TRIHA</name>
<keyword evidence="4" id="KW-1185">Reference proteome</keyword>
<sequence length="293" mass="30611">MRLLLFIYTLITFFKFSSSTVVVTITAAPAIPSGEPSYSNSASFTSAILNSTNTYRREYNATSLYWNTTLEKFATAYLQSDTTCRFAHSGGPYGENIAIGYANATATVEAWGNEDEKYNFNNPGFTEETGHFSQLVWKATRGVGCGRKLCGTRGWFVVCEYWPRGNVGGQYGEEVDRRVGGGGAGGGATRLSGGVVAAIAVVYTTALLALAATAIAVPTTSSNKGNGGGKDNNGGESTCNTNQVAVCCNGLLGGILCNIGILGNSCSSGSYCCDSSAEQGGLINLNLLNCVAL</sequence>
<evidence type="ECO:0000313" key="4">
    <source>
        <dbReference type="Proteomes" id="UP000241690"/>
    </source>
</evidence>
<organism evidence="3 4">
    <name type="scientific">Trichoderma harzianum CBS 226.95</name>
    <dbReference type="NCBI Taxonomy" id="983964"/>
    <lineage>
        <taxon>Eukaryota</taxon>
        <taxon>Fungi</taxon>
        <taxon>Dikarya</taxon>
        <taxon>Ascomycota</taxon>
        <taxon>Pezizomycotina</taxon>
        <taxon>Sordariomycetes</taxon>
        <taxon>Hypocreomycetidae</taxon>
        <taxon>Hypocreales</taxon>
        <taxon>Hypocreaceae</taxon>
        <taxon>Trichoderma</taxon>
    </lineage>
</organism>
<evidence type="ECO:0000259" key="2">
    <source>
        <dbReference type="SMART" id="SM00198"/>
    </source>
</evidence>
<gene>
    <name evidence="3" type="ORF">M431DRAFT_20819</name>
</gene>
<dbReference type="PROSITE" id="PS01009">
    <property type="entry name" value="CRISP_1"/>
    <property type="match status" value="1"/>
</dbReference>
<dbReference type="RefSeq" id="XP_024768788.1">
    <property type="nucleotide sequence ID" value="XM_024913419.1"/>
</dbReference>
<dbReference type="Gene3D" id="3.40.33.10">
    <property type="entry name" value="CAP"/>
    <property type="match status" value="1"/>
</dbReference>
<evidence type="ECO:0000313" key="3">
    <source>
        <dbReference type="EMBL" id="PTB49111.1"/>
    </source>
</evidence>
<dbReference type="SMART" id="SM00198">
    <property type="entry name" value="SCP"/>
    <property type="match status" value="1"/>
</dbReference>
<dbReference type="PANTHER" id="PTHR10334">
    <property type="entry name" value="CYSTEINE-RICH SECRETORY PROTEIN-RELATED"/>
    <property type="match status" value="1"/>
</dbReference>
<reference evidence="3 4" key="1">
    <citation type="submission" date="2016-07" db="EMBL/GenBank/DDBJ databases">
        <title>Multiple horizontal gene transfer events from other fungi enriched the ability of initially mycotrophic Trichoderma (Ascomycota) to feed on dead plant biomass.</title>
        <authorList>
            <consortium name="DOE Joint Genome Institute"/>
            <person name="Aerts A."/>
            <person name="Atanasova L."/>
            <person name="Chenthamara K."/>
            <person name="Zhang J."/>
            <person name="Grujic M."/>
            <person name="Henrissat B."/>
            <person name="Kuo A."/>
            <person name="Salamov A."/>
            <person name="Lipzen A."/>
            <person name="Labutti K."/>
            <person name="Barry K."/>
            <person name="Miao Y."/>
            <person name="Rahimi M.J."/>
            <person name="Shen Q."/>
            <person name="Grigoriev I.V."/>
            <person name="Kubicek C.P."/>
            <person name="Druzhinina I.S."/>
        </authorList>
    </citation>
    <scope>NUCLEOTIDE SEQUENCE [LARGE SCALE GENOMIC DNA]</scope>
    <source>
        <strain evidence="3 4">CBS 226.95</strain>
    </source>
</reference>
<accession>A0A2T3ZWC1</accession>
<dbReference type="InterPro" id="IPR014044">
    <property type="entry name" value="CAP_dom"/>
</dbReference>
<protein>
    <recommendedName>
        <fullName evidence="2">SCP domain-containing protein</fullName>
    </recommendedName>
</protein>
<keyword evidence="1" id="KW-0732">Signal</keyword>
<proteinExistence type="predicted"/>
<dbReference type="PRINTS" id="PR00837">
    <property type="entry name" value="V5TPXLIKE"/>
</dbReference>
<dbReference type="SUPFAM" id="SSF55797">
    <property type="entry name" value="PR-1-like"/>
    <property type="match status" value="1"/>
</dbReference>
<dbReference type="GO" id="GO:0005576">
    <property type="term" value="C:extracellular region"/>
    <property type="evidence" value="ECO:0007669"/>
    <property type="project" value="InterPro"/>
</dbReference>
<feature type="domain" description="SCP" evidence="2">
    <location>
        <begin position="43"/>
        <end position="169"/>
    </location>
</feature>
<feature type="signal peptide" evidence="1">
    <location>
        <begin position="1"/>
        <end position="19"/>
    </location>
</feature>
<dbReference type="InterPro" id="IPR018244">
    <property type="entry name" value="Allrgn_V5/Tpx1_CS"/>
</dbReference>
<dbReference type="EMBL" id="KZ679694">
    <property type="protein sequence ID" value="PTB49111.1"/>
    <property type="molecule type" value="Genomic_DNA"/>
</dbReference>
<dbReference type="InterPro" id="IPR035940">
    <property type="entry name" value="CAP_sf"/>
</dbReference>
<dbReference type="Pfam" id="PF00188">
    <property type="entry name" value="CAP"/>
    <property type="match status" value="1"/>
</dbReference>
<dbReference type="InterPro" id="IPR001283">
    <property type="entry name" value="CRISP-related"/>
</dbReference>
<evidence type="ECO:0000256" key="1">
    <source>
        <dbReference type="SAM" id="SignalP"/>
    </source>
</evidence>